<dbReference type="OrthoDB" id="7307658at2"/>
<feature type="signal peptide" evidence="1">
    <location>
        <begin position="1"/>
        <end position="17"/>
    </location>
</feature>
<evidence type="ECO:0000313" key="3">
    <source>
        <dbReference type="Proteomes" id="UP000315364"/>
    </source>
</evidence>
<gene>
    <name evidence="2" type="ORF">FPZ08_06905</name>
</gene>
<evidence type="ECO:0008006" key="4">
    <source>
        <dbReference type="Google" id="ProtNLM"/>
    </source>
</evidence>
<name>A0A5B8LTA1_9HYPH</name>
<dbReference type="KEGG" id="dea:FPZ08_06905"/>
<accession>A0A5B8LTA1</accession>
<protein>
    <recommendedName>
        <fullName evidence="4">Lipoprotein</fullName>
    </recommendedName>
</protein>
<evidence type="ECO:0000313" key="2">
    <source>
        <dbReference type="EMBL" id="QDZ10500.1"/>
    </source>
</evidence>
<keyword evidence="3" id="KW-1185">Reference proteome</keyword>
<evidence type="ECO:0000256" key="1">
    <source>
        <dbReference type="SAM" id="SignalP"/>
    </source>
</evidence>
<dbReference type="EMBL" id="CP042304">
    <property type="protein sequence ID" value="QDZ10500.1"/>
    <property type="molecule type" value="Genomic_DNA"/>
</dbReference>
<proteinExistence type="predicted"/>
<dbReference type="Proteomes" id="UP000315364">
    <property type="component" value="Chromosome"/>
</dbReference>
<dbReference type="AlphaFoldDB" id="A0A5B8LTA1"/>
<sequence>MKSISLAAMMLMSVLLAGCATTSGDFCDVASPIRPSVQDQVTDGTKRQIVAHNDYGSRACGWKS</sequence>
<feature type="chain" id="PRO_5022849159" description="Lipoprotein" evidence="1">
    <location>
        <begin position="18"/>
        <end position="64"/>
    </location>
</feature>
<keyword evidence="1" id="KW-0732">Signal</keyword>
<organism evidence="2 3">
    <name type="scientific">Devosia ginsengisoli</name>
    <dbReference type="NCBI Taxonomy" id="400770"/>
    <lineage>
        <taxon>Bacteria</taxon>
        <taxon>Pseudomonadati</taxon>
        <taxon>Pseudomonadota</taxon>
        <taxon>Alphaproteobacteria</taxon>
        <taxon>Hyphomicrobiales</taxon>
        <taxon>Devosiaceae</taxon>
        <taxon>Devosia</taxon>
    </lineage>
</organism>
<dbReference type="PROSITE" id="PS51257">
    <property type="entry name" value="PROKAR_LIPOPROTEIN"/>
    <property type="match status" value="1"/>
</dbReference>
<reference evidence="2 3" key="1">
    <citation type="submission" date="2019-07" db="EMBL/GenBank/DDBJ databases">
        <title>Full genome sequence of Devosia sp. Gsoil 520.</title>
        <authorList>
            <person name="Im W.-T."/>
        </authorList>
    </citation>
    <scope>NUCLEOTIDE SEQUENCE [LARGE SCALE GENOMIC DNA]</scope>
    <source>
        <strain evidence="2 3">Gsoil 520</strain>
    </source>
</reference>